<dbReference type="EMBL" id="VDMP01000025">
    <property type="protein sequence ID" value="TNM38452.1"/>
    <property type="molecule type" value="Genomic_DNA"/>
</dbReference>
<dbReference type="Proteomes" id="UP000313231">
    <property type="component" value="Unassembled WGS sequence"/>
</dbReference>
<sequence>MPLYVNASWEDVRSLKVRKRKTVFHEVVTDLNNARYRVVVGRRAGKAVKSKPVSVTVWRWIPLRSISSYLSTSGAVFGETNLNGSRYKAWGAASYSHAGVWESRFTPGRRCRAFSGVLGLADSSPEGSSAVIHINADDVPVYDSPALTPGMDVRVQLPLPSPYRIGIEAVDTSPGDIDSFPSIGDPALLCTGVS</sequence>
<proteinExistence type="predicted"/>
<evidence type="ECO:0000313" key="2">
    <source>
        <dbReference type="Proteomes" id="UP000313231"/>
    </source>
</evidence>
<organism evidence="1 2">
    <name type="scientific">Nocardioides albidus</name>
    <dbReference type="NCBI Taxonomy" id="1517589"/>
    <lineage>
        <taxon>Bacteria</taxon>
        <taxon>Bacillati</taxon>
        <taxon>Actinomycetota</taxon>
        <taxon>Actinomycetes</taxon>
        <taxon>Propionibacteriales</taxon>
        <taxon>Nocardioidaceae</taxon>
        <taxon>Nocardioides</taxon>
    </lineage>
</organism>
<evidence type="ECO:0000313" key="1">
    <source>
        <dbReference type="EMBL" id="TNM38452.1"/>
    </source>
</evidence>
<dbReference type="InterPro" id="IPR008979">
    <property type="entry name" value="Galactose-bd-like_sf"/>
</dbReference>
<dbReference type="Gene3D" id="2.60.120.1060">
    <property type="entry name" value="NPCBM/NEW2 domain"/>
    <property type="match status" value="1"/>
</dbReference>
<reference evidence="1 2" key="1">
    <citation type="journal article" date="2016" name="Int. J. Syst. Evol. Microbiol.">
        <title>Nocardioides albidus sp. nov., an actinobacterium isolated from garden soil.</title>
        <authorList>
            <person name="Singh H."/>
            <person name="Du J."/>
            <person name="Trinh H."/>
            <person name="Won K."/>
            <person name="Yang J.E."/>
            <person name="Yin C."/>
            <person name="Kook M."/>
            <person name="Yi T.H."/>
        </authorList>
    </citation>
    <scope>NUCLEOTIDE SEQUENCE [LARGE SCALE GENOMIC DNA]</scope>
    <source>
        <strain evidence="1 2">CCTCC AB 2015297</strain>
    </source>
</reference>
<name>A0A5C4VRC2_9ACTN</name>
<dbReference type="AlphaFoldDB" id="A0A5C4VRC2"/>
<dbReference type="InterPro" id="IPR038637">
    <property type="entry name" value="NPCBM_sf"/>
</dbReference>
<keyword evidence="2" id="KW-1185">Reference proteome</keyword>
<comment type="caution">
    <text evidence="1">The sequence shown here is derived from an EMBL/GenBank/DDBJ whole genome shotgun (WGS) entry which is preliminary data.</text>
</comment>
<accession>A0A5C4VRC2</accession>
<protein>
    <recommendedName>
        <fullName evidence="3">Glycosyl hydrolase family 98 putative carbohydrate-binding module domain-containing protein</fullName>
    </recommendedName>
</protein>
<dbReference type="SUPFAM" id="SSF49785">
    <property type="entry name" value="Galactose-binding domain-like"/>
    <property type="match status" value="1"/>
</dbReference>
<gene>
    <name evidence="1" type="ORF">FHP29_14475</name>
</gene>
<evidence type="ECO:0008006" key="3">
    <source>
        <dbReference type="Google" id="ProtNLM"/>
    </source>
</evidence>